<accession>A0A3B0ZTP2</accession>
<dbReference type="EC" id="2.1.1.51" evidence="3"/>
<gene>
    <name evidence="3" type="ORF">MNBD_GAMMA21-909</name>
</gene>
<keyword evidence="3" id="KW-0489">Methyltransferase</keyword>
<dbReference type="GO" id="GO:0032259">
    <property type="term" value="P:methylation"/>
    <property type="evidence" value="ECO:0007669"/>
    <property type="project" value="UniProtKB-KW"/>
</dbReference>
<dbReference type="SUPFAM" id="SSF53335">
    <property type="entry name" value="S-adenosyl-L-methionine-dependent methyltransferases"/>
    <property type="match status" value="1"/>
</dbReference>
<dbReference type="PIRSF" id="PIRSF018249">
    <property type="entry name" value="MyrA_prd"/>
    <property type="match status" value="1"/>
</dbReference>
<evidence type="ECO:0000259" key="1">
    <source>
        <dbReference type="Pfam" id="PF08241"/>
    </source>
</evidence>
<proteinExistence type="predicted"/>
<feature type="domain" description="23S rRNA (guanine(745)-N(1))-methyltransferase N-terminal" evidence="2">
    <location>
        <begin position="10"/>
        <end position="52"/>
    </location>
</feature>
<organism evidence="3">
    <name type="scientific">hydrothermal vent metagenome</name>
    <dbReference type="NCBI Taxonomy" id="652676"/>
    <lineage>
        <taxon>unclassified sequences</taxon>
        <taxon>metagenomes</taxon>
        <taxon>ecological metagenomes</taxon>
    </lineage>
</organism>
<dbReference type="Pfam" id="PF21302">
    <property type="entry name" value="Zn_ribbon_RlmA"/>
    <property type="match status" value="1"/>
</dbReference>
<dbReference type="PANTHER" id="PTHR42912">
    <property type="entry name" value="METHYLTRANSFERASE"/>
    <property type="match status" value="1"/>
</dbReference>
<reference evidence="3" key="1">
    <citation type="submission" date="2018-06" db="EMBL/GenBank/DDBJ databases">
        <authorList>
            <person name="Zhirakovskaya E."/>
        </authorList>
    </citation>
    <scope>NUCLEOTIDE SEQUENCE</scope>
</reference>
<dbReference type="InterPro" id="IPR016718">
    <property type="entry name" value="rRNA_m1G-MeTrfase_A_prd"/>
</dbReference>
<dbReference type="AlphaFoldDB" id="A0A3B0ZTP2"/>
<dbReference type="InterPro" id="IPR029063">
    <property type="entry name" value="SAM-dependent_MTases_sf"/>
</dbReference>
<keyword evidence="3" id="KW-0808">Transferase</keyword>
<name>A0A3B0ZTP2_9ZZZZ</name>
<protein>
    <submittedName>
        <fullName evidence="3">Ribosomal RNA large subunit methyltransferase A</fullName>
        <ecNumber evidence="3">2.1.1.51</ecNumber>
    </submittedName>
</protein>
<dbReference type="Pfam" id="PF08241">
    <property type="entry name" value="Methyltransf_11"/>
    <property type="match status" value="1"/>
</dbReference>
<dbReference type="EMBL" id="UOFR01000011">
    <property type="protein sequence ID" value="VAW91443.1"/>
    <property type="molecule type" value="Genomic_DNA"/>
</dbReference>
<dbReference type="InterPro" id="IPR013216">
    <property type="entry name" value="Methyltransf_11"/>
</dbReference>
<dbReference type="CDD" id="cd02440">
    <property type="entry name" value="AdoMet_MTases"/>
    <property type="match status" value="1"/>
</dbReference>
<dbReference type="InterPro" id="IPR048647">
    <property type="entry name" value="RlmA_N"/>
</dbReference>
<sequence>MSLSKLHNLACPLDGEALLLNERQLICKNGHSFDVARQGYVNLLPVQQKRSKDPGDSKEMVLARSQFLNTGVYAPIANKLAETVNELTGETGEDSERSLLDAGCGEGYYTDVVYRYLQKQNPGKLFSVVGLDISKPAVHEAAKRNKDIAWIVGTNRQPPLLENSVDIILCVFGFQSFEGFQKILKTGGKIILIEPGPDHLTELREIIYTEVKKTEPMDLSHLEETRLVLEDIQHLKFSTGLIKKESIKDLLLMTPHFFRANNEGRETALNLAEINLSVDVVIRVLQKNNP</sequence>
<evidence type="ECO:0000259" key="2">
    <source>
        <dbReference type="Pfam" id="PF21302"/>
    </source>
</evidence>
<feature type="domain" description="Methyltransferase type 11" evidence="1">
    <location>
        <begin position="100"/>
        <end position="185"/>
    </location>
</feature>
<evidence type="ECO:0000313" key="3">
    <source>
        <dbReference type="EMBL" id="VAW91443.1"/>
    </source>
</evidence>
<dbReference type="GO" id="GO:0008757">
    <property type="term" value="F:S-adenosylmethionine-dependent methyltransferase activity"/>
    <property type="evidence" value="ECO:0007669"/>
    <property type="project" value="InterPro"/>
</dbReference>
<dbReference type="InterPro" id="IPR050508">
    <property type="entry name" value="Methyltransf_Superfamily"/>
</dbReference>
<dbReference type="PANTHER" id="PTHR42912:SF45">
    <property type="entry name" value="23S RRNA (GUANINE(745)-N(1))-METHYLTRANSFERASE"/>
    <property type="match status" value="1"/>
</dbReference>
<dbReference type="Gene3D" id="3.40.50.150">
    <property type="entry name" value="Vaccinia Virus protein VP39"/>
    <property type="match status" value="1"/>
</dbReference>